<evidence type="ECO:0000313" key="1">
    <source>
        <dbReference type="EMBL" id="NIA72282.1"/>
    </source>
</evidence>
<organism evidence="1 2">
    <name type="scientific">Pelagibius litoralis</name>
    <dbReference type="NCBI Taxonomy" id="374515"/>
    <lineage>
        <taxon>Bacteria</taxon>
        <taxon>Pseudomonadati</taxon>
        <taxon>Pseudomonadota</taxon>
        <taxon>Alphaproteobacteria</taxon>
        <taxon>Rhodospirillales</taxon>
        <taxon>Rhodovibrionaceae</taxon>
        <taxon>Pelagibius</taxon>
    </lineage>
</organism>
<dbReference type="EMBL" id="JAAQPH010000038">
    <property type="protein sequence ID" value="NIA72282.1"/>
    <property type="molecule type" value="Genomic_DNA"/>
</dbReference>
<keyword evidence="2" id="KW-1185">Reference proteome</keyword>
<accession>A0A967KDJ2</accession>
<sequence length="115" mass="12997">MRALVVFHDHGAHWASPALKRGFRHVFCAVESGDYWILFDPRDGRPVIEVVAPEGYDLATFYRAEGYSVKEIGIEAATSPIRWPYFWANCVGAVKAVIGLRAPLVVTPHQLYRRL</sequence>
<protein>
    <submittedName>
        <fullName evidence="1">Uncharacterized protein</fullName>
    </submittedName>
</protein>
<dbReference type="Proteomes" id="UP000761264">
    <property type="component" value="Unassembled WGS sequence"/>
</dbReference>
<gene>
    <name evidence="1" type="ORF">HBA54_27185</name>
</gene>
<proteinExistence type="predicted"/>
<dbReference type="AlphaFoldDB" id="A0A967KDJ2"/>
<comment type="caution">
    <text evidence="1">The sequence shown here is derived from an EMBL/GenBank/DDBJ whole genome shotgun (WGS) entry which is preliminary data.</text>
</comment>
<name>A0A967KDJ2_9PROT</name>
<dbReference type="RefSeq" id="WP_167231382.1">
    <property type="nucleotide sequence ID" value="NZ_JAAQPH010000038.1"/>
</dbReference>
<evidence type="ECO:0000313" key="2">
    <source>
        <dbReference type="Proteomes" id="UP000761264"/>
    </source>
</evidence>
<reference evidence="1" key="1">
    <citation type="submission" date="2020-03" db="EMBL/GenBank/DDBJ databases">
        <title>Genome of Pelagibius litoralis DSM 21314T.</title>
        <authorList>
            <person name="Wang G."/>
        </authorList>
    </citation>
    <scope>NUCLEOTIDE SEQUENCE</scope>
    <source>
        <strain evidence="1">DSM 21314</strain>
    </source>
</reference>